<evidence type="ECO:0000313" key="8">
    <source>
        <dbReference type="Proteomes" id="UP000185003"/>
    </source>
</evidence>
<feature type="transmembrane region" description="Helical" evidence="6">
    <location>
        <begin position="378"/>
        <end position="395"/>
    </location>
</feature>
<evidence type="ECO:0000256" key="5">
    <source>
        <dbReference type="ARBA" id="ARBA00023136"/>
    </source>
</evidence>
<proteinExistence type="predicted"/>
<feature type="transmembrane region" description="Helical" evidence="6">
    <location>
        <begin position="89"/>
        <end position="112"/>
    </location>
</feature>
<name>A0A1N6F416_9BACT</name>
<feature type="transmembrane region" description="Helical" evidence="6">
    <location>
        <begin position="228"/>
        <end position="244"/>
    </location>
</feature>
<feature type="transmembrane region" description="Helical" evidence="6">
    <location>
        <begin position="155"/>
        <end position="179"/>
    </location>
</feature>
<dbReference type="PANTHER" id="PTHR30250">
    <property type="entry name" value="PST FAMILY PREDICTED COLANIC ACID TRANSPORTER"/>
    <property type="match status" value="1"/>
</dbReference>
<feature type="transmembrane region" description="Helical" evidence="6">
    <location>
        <begin position="401"/>
        <end position="422"/>
    </location>
</feature>
<dbReference type="AlphaFoldDB" id="A0A1N6F416"/>
<feature type="transmembrane region" description="Helical" evidence="6">
    <location>
        <begin position="343"/>
        <end position="366"/>
    </location>
</feature>
<keyword evidence="8" id="KW-1185">Reference proteome</keyword>
<feature type="transmembrane region" description="Helical" evidence="6">
    <location>
        <begin position="464"/>
        <end position="485"/>
    </location>
</feature>
<gene>
    <name evidence="7" type="ORF">SAMN04488055_1999</name>
</gene>
<keyword evidence="4 6" id="KW-1133">Transmembrane helix</keyword>
<dbReference type="PANTHER" id="PTHR30250:SF26">
    <property type="entry name" value="PSMA PROTEIN"/>
    <property type="match status" value="1"/>
</dbReference>
<feature type="transmembrane region" description="Helical" evidence="6">
    <location>
        <begin position="185"/>
        <end position="208"/>
    </location>
</feature>
<feature type="transmembrane region" description="Helical" evidence="6">
    <location>
        <begin position="41"/>
        <end position="59"/>
    </location>
</feature>
<dbReference type="InterPro" id="IPR002528">
    <property type="entry name" value="MATE_fam"/>
</dbReference>
<dbReference type="STRING" id="536979.SAMN04488055_1999"/>
<keyword evidence="2" id="KW-1003">Cell membrane</keyword>
<evidence type="ECO:0000256" key="2">
    <source>
        <dbReference type="ARBA" id="ARBA00022475"/>
    </source>
</evidence>
<dbReference type="Pfam" id="PF01554">
    <property type="entry name" value="MatE"/>
    <property type="match status" value="1"/>
</dbReference>
<organism evidence="7 8">
    <name type="scientific">Chitinophaga niabensis</name>
    <dbReference type="NCBI Taxonomy" id="536979"/>
    <lineage>
        <taxon>Bacteria</taxon>
        <taxon>Pseudomonadati</taxon>
        <taxon>Bacteroidota</taxon>
        <taxon>Chitinophagia</taxon>
        <taxon>Chitinophagales</taxon>
        <taxon>Chitinophagaceae</taxon>
        <taxon>Chitinophaga</taxon>
    </lineage>
</organism>
<evidence type="ECO:0000256" key="4">
    <source>
        <dbReference type="ARBA" id="ARBA00022989"/>
    </source>
</evidence>
<protein>
    <submittedName>
        <fullName evidence="7">Na+-driven multidrug efflux pump</fullName>
    </submittedName>
</protein>
<evidence type="ECO:0000256" key="6">
    <source>
        <dbReference type="SAM" id="Phobius"/>
    </source>
</evidence>
<evidence type="ECO:0000256" key="1">
    <source>
        <dbReference type="ARBA" id="ARBA00004651"/>
    </source>
</evidence>
<feature type="transmembrane region" description="Helical" evidence="6">
    <location>
        <begin position="312"/>
        <end position="331"/>
    </location>
</feature>
<feature type="transmembrane region" description="Helical" evidence="6">
    <location>
        <begin position="250"/>
        <end position="268"/>
    </location>
</feature>
<evidence type="ECO:0000313" key="7">
    <source>
        <dbReference type="EMBL" id="SIN89956.1"/>
    </source>
</evidence>
<dbReference type="GO" id="GO:0005886">
    <property type="term" value="C:plasma membrane"/>
    <property type="evidence" value="ECO:0007669"/>
    <property type="project" value="UniProtKB-SubCell"/>
</dbReference>
<reference evidence="8" key="1">
    <citation type="submission" date="2016-11" db="EMBL/GenBank/DDBJ databases">
        <authorList>
            <person name="Varghese N."/>
            <person name="Submissions S."/>
        </authorList>
    </citation>
    <scope>NUCLEOTIDE SEQUENCE [LARGE SCALE GENOMIC DNA]</scope>
    <source>
        <strain evidence="8">DSM 24787</strain>
    </source>
</reference>
<sequence>MQAANRVVLNTGFLYGKMLISMFIALYATRLVLNALGVEDYGIFNLVSGIVAMLSFLNSSMTMSTQRYMSFFLGAGDEQKLKTAFNSSVWLHLAIGIVVVGLLEIAGLYLFSNVLNIPAARLPAAKLIFHFMALSAFFTIISVPYDAIINTHENMFLVAVLGILESVVKLSIAICLQYVATDKLILYGAVLALLTVALLLAKRVYCALKYKESKMSVRDFDRQLLKEMFAYSGWGMIGASGVIAKTQGVAMILNVFFGAVINAAFAIANQVNAQLSFFAVTMLQSLNPQLVKSEGSGNRERMIMLSMMACKFSFYLMAFFAIPALIEMPFVLKLWLNNIPEHTVIFCRLIIVASLAYQLSAGLQMAVHAVGRIGKYQVIMSILLLLNLPGAYLLLKAGWPPASVLVLSIFIECVITAYRIFAAKRHTGMPVADFLRRVVLNAMLPVVLATLFSLVPYYFMEEGFARLLCTGIITVVSLTLFIRLMGLTPYEKEKLEGIIFKVMSKVHPRLAVPKAN</sequence>
<dbReference type="InterPro" id="IPR050833">
    <property type="entry name" value="Poly_Biosynth_Transport"/>
</dbReference>
<keyword evidence="3 6" id="KW-0812">Transmembrane</keyword>
<dbReference type="GO" id="GO:0015297">
    <property type="term" value="F:antiporter activity"/>
    <property type="evidence" value="ECO:0007669"/>
    <property type="project" value="InterPro"/>
</dbReference>
<comment type="subcellular location">
    <subcellularLocation>
        <location evidence="1">Cell membrane</location>
        <topology evidence="1">Multi-pass membrane protein</topology>
    </subcellularLocation>
</comment>
<feature type="transmembrane region" description="Helical" evidence="6">
    <location>
        <begin position="434"/>
        <end position="458"/>
    </location>
</feature>
<dbReference type="EMBL" id="FSRA01000001">
    <property type="protein sequence ID" value="SIN89956.1"/>
    <property type="molecule type" value="Genomic_DNA"/>
</dbReference>
<evidence type="ECO:0000256" key="3">
    <source>
        <dbReference type="ARBA" id="ARBA00022692"/>
    </source>
</evidence>
<dbReference type="RefSeq" id="WP_074239097.1">
    <property type="nucleotide sequence ID" value="NZ_FSRA01000001.1"/>
</dbReference>
<dbReference type="OrthoDB" id="5365632at2"/>
<keyword evidence="5 6" id="KW-0472">Membrane</keyword>
<dbReference type="GO" id="GO:0042910">
    <property type="term" value="F:xenobiotic transmembrane transporter activity"/>
    <property type="evidence" value="ECO:0007669"/>
    <property type="project" value="InterPro"/>
</dbReference>
<feature type="transmembrane region" description="Helical" evidence="6">
    <location>
        <begin position="7"/>
        <end position="29"/>
    </location>
</feature>
<dbReference type="Proteomes" id="UP000185003">
    <property type="component" value="Unassembled WGS sequence"/>
</dbReference>
<feature type="transmembrane region" description="Helical" evidence="6">
    <location>
        <begin position="124"/>
        <end position="143"/>
    </location>
</feature>
<accession>A0A1N6F416</accession>